<dbReference type="RefSeq" id="WP_305024728.1">
    <property type="nucleotide sequence ID" value="NZ_JAUQTB010000007.1"/>
</dbReference>
<evidence type="ECO:0000313" key="2">
    <source>
        <dbReference type="Proteomes" id="UP001240171"/>
    </source>
</evidence>
<accession>A0ABT9CE29</accession>
<comment type="caution">
    <text evidence="1">The sequence shown here is derived from an EMBL/GenBank/DDBJ whole genome shotgun (WGS) entry which is preliminary data.</text>
</comment>
<keyword evidence="2" id="KW-1185">Reference proteome</keyword>
<reference evidence="1 2" key="1">
    <citation type="submission" date="2023-07" db="EMBL/GenBank/DDBJ databases">
        <title>Paenibacillus sp. JX-17 nov. isolated from soil.</title>
        <authorList>
            <person name="Wan Y."/>
            <person name="Liu B."/>
        </authorList>
    </citation>
    <scope>NUCLEOTIDE SEQUENCE [LARGE SCALE GENOMIC DNA]</scope>
    <source>
        <strain evidence="1 2">JX-17</strain>
    </source>
</reference>
<dbReference type="Proteomes" id="UP001240171">
    <property type="component" value="Unassembled WGS sequence"/>
</dbReference>
<name>A0ABT9CE29_9BACL</name>
<evidence type="ECO:0000313" key="1">
    <source>
        <dbReference type="EMBL" id="MDO7907520.1"/>
    </source>
</evidence>
<protein>
    <submittedName>
        <fullName evidence="1">Acetyl-CoA acetyltransferase</fullName>
    </submittedName>
</protein>
<organism evidence="1 2">
    <name type="scientific">Paenibacillus lacisoli</name>
    <dbReference type="NCBI Taxonomy" id="3064525"/>
    <lineage>
        <taxon>Bacteria</taxon>
        <taxon>Bacillati</taxon>
        <taxon>Bacillota</taxon>
        <taxon>Bacilli</taxon>
        <taxon>Bacillales</taxon>
        <taxon>Paenibacillaceae</taxon>
        <taxon>Paenibacillus</taxon>
    </lineage>
</organism>
<proteinExistence type="predicted"/>
<dbReference type="EMBL" id="JAUQTB010000007">
    <property type="protein sequence ID" value="MDO7907520.1"/>
    <property type="molecule type" value="Genomic_DNA"/>
</dbReference>
<sequence>MIPLTIAQIRAFAKRNVGRRVEVELKSGREIEGVIVFAGNFSLILRRRVRGVFVRVRIFYRNIAEIERDND</sequence>
<gene>
    <name evidence="1" type="ORF">Q5741_14005</name>
</gene>